<dbReference type="Proteomes" id="UP000187429">
    <property type="component" value="Unassembled WGS sequence"/>
</dbReference>
<evidence type="ECO:0000256" key="1">
    <source>
        <dbReference type="SAM" id="MobiDB-lite"/>
    </source>
</evidence>
<accession>A0A1R1Y4U6</accession>
<feature type="non-terminal residue" evidence="2">
    <location>
        <position position="1"/>
    </location>
</feature>
<evidence type="ECO:0000313" key="2">
    <source>
        <dbReference type="EMBL" id="OMJ21933.1"/>
    </source>
</evidence>
<gene>
    <name evidence="2" type="ORF">AYI69_g5609</name>
</gene>
<proteinExistence type="predicted"/>
<evidence type="ECO:0000313" key="3">
    <source>
        <dbReference type="Proteomes" id="UP000187429"/>
    </source>
</evidence>
<protein>
    <submittedName>
        <fullName evidence="2">Uncharacterized protein</fullName>
    </submittedName>
</protein>
<dbReference type="OrthoDB" id="10649520at2759"/>
<comment type="caution">
    <text evidence="2">The sequence shown here is derived from an EMBL/GenBank/DDBJ whole genome shotgun (WGS) entry which is preliminary data.</text>
</comment>
<reference evidence="3" key="1">
    <citation type="submission" date="2017-01" db="EMBL/GenBank/DDBJ databases">
        <authorList>
            <person name="Wang Y."/>
            <person name="White M."/>
            <person name="Kvist S."/>
            <person name="Moncalvo J.-M."/>
        </authorList>
    </citation>
    <scope>NUCLEOTIDE SEQUENCE [LARGE SCALE GENOMIC DNA]</scope>
    <source>
        <strain evidence="3">ID-206-W2</strain>
    </source>
</reference>
<feature type="region of interest" description="Disordered" evidence="1">
    <location>
        <begin position="1"/>
        <end position="52"/>
    </location>
</feature>
<organism evidence="2 3">
    <name type="scientific">Smittium culicis</name>
    <dbReference type="NCBI Taxonomy" id="133412"/>
    <lineage>
        <taxon>Eukaryota</taxon>
        <taxon>Fungi</taxon>
        <taxon>Fungi incertae sedis</taxon>
        <taxon>Zoopagomycota</taxon>
        <taxon>Kickxellomycotina</taxon>
        <taxon>Harpellomycetes</taxon>
        <taxon>Harpellales</taxon>
        <taxon>Legeriomycetaceae</taxon>
        <taxon>Smittium</taxon>
    </lineage>
</organism>
<feature type="region of interest" description="Disordered" evidence="1">
    <location>
        <begin position="125"/>
        <end position="152"/>
    </location>
</feature>
<feature type="compositionally biased region" description="Low complexity" evidence="1">
    <location>
        <begin position="125"/>
        <end position="141"/>
    </location>
</feature>
<name>A0A1R1Y4U6_9FUNG</name>
<feature type="compositionally biased region" description="Low complexity" evidence="1">
    <location>
        <begin position="1"/>
        <end position="50"/>
    </location>
</feature>
<sequence>TDSAISGSSTSVSSSSGSTISGSTFSGSMFSGSTSSRPSSTIPSPTSTRSYPFEDKCSRSSIKYILRMIGVRHIRDLMYFERLYNIKFGKNPDKLRINRKTRRMLRRYIKFRDILVFCKIINPRSSSTSSMPSQSLTSMPQISTTDSAISGSSTSVNSFSSTTSSTSSHSRICPHKTSSTISISPTNISCGCNRRKPCHLKKLYRTLIKLGINDLSELEYFERSYRNANRRKCQCKCFHSNVSKKRIALYVKHRHIILKFGRFRWKNRRFILFNNCYPVDSWGKKWFTRYRRFNKNYRRFLRHSHKHKHFYKDCNKCRARQCGFCERD</sequence>
<dbReference type="AlphaFoldDB" id="A0A1R1Y4U6"/>
<dbReference type="EMBL" id="LSSM01002382">
    <property type="protein sequence ID" value="OMJ21933.1"/>
    <property type="molecule type" value="Genomic_DNA"/>
</dbReference>
<keyword evidence="3" id="KW-1185">Reference proteome</keyword>